<keyword evidence="3" id="KW-1185">Reference proteome</keyword>
<evidence type="ECO:0000313" key="2">
    <source>
        <dbReference type="EMBL" id="KAJ6264007.1"/>
    </source>
</evidence>
<feature type="compositionally biased region" description="Gly residues" evidence="1">
    <location>
        <begin position="126"/>
        <end position="136"/>
    </location>
</feature>
<comment type="caution">
    <text evidence="2">The sequence shown here is derived from an EMBL/GenBank/DDBJ whole genome shotgun (WGS) entry which is preliminary data.</text>
</comment>
<feature type="region of interest" description="Disordered" evidence="1">
    <location>
        <begin position="65"/>
        <end position="84"/>
    </location>
</feature>
<name>A0AAD6NMU4_DREDA</name>
<feature type="compositionally biased region" description="Basic and acidic residues" evidence="1">
    <location>
        <begin position="218"/>
        <end position="229"/>
    </location>
</feature>
<proteinExistence type="predicted"/>
<dbReference type="EMBL" id="JAQGDS010000001">
    <property type="protein sequence ID" value="KAJ6264007.1"/>
    <property type="molecule type" value="Genomic_DNA"/>
</dbReference>
<accession>A0AAD6NMU4</accession>
<sequence length="229" mass="24908">MRWLRWVPARARGSGCEWFVGGDGGGGPGDEGGSDGEWVMMRSRWRRIESASDNKKIIRRQAAHNYNHAHNDNNNGAETPPPIESEITRMHDRQGRGQECPGESGSGSWRTVLCDGSRKYLRRMGDGGSSSDGGKVGKSSQMRGTGCLIRAGSLHNSTGKCRPSRPTAVKRTRGKGRDLEPAGLHSKSTGRGPSFRCAGPEKVASLRLSDRTGTFRRRATESERKCASP</sequence>
<dbReference type="AlphaFoldDB" id="A0AAD6NMU4"/>
<evidence type="ECO:0000313" key="3">
    <source>
        <dbReference type="Proteomes" id="UP001221413"/>
    </source>
</evidence>
<organism evidence="2 3">
    <name type="scientific">Drechslerella dactyloides</name>
    <name type="common">Nematode-trapping fungus</name>
    <name type="synonym">Arthrobotrys dactyloides</name>
    <dbReference type="NCBI Taxonomy" id="74499"/>
    <lineage>
        <taxon>Eukaryota</taxon>
        <taxon>Fungi</taxon>
        <taxon>Dikarya</taxon>
        <taxon>Ascomycota</taxon>
        <taxon>Pezizomycotina</taxon>
        <taxon>Orbiliomycetes</taxon>
        <taxon>Orbiliales</taxon>
        <taxon>Orbiliaceae</taxon>
        <taxon>Drechslerella</taxon>
    </lineage>
</organism>
<protein>
    <submittedName>
        <fullName evidence="2">Uncharacterized protein</fullName>
    </submittedName>
</protein>
<feature type="compositionally biased region" description="Low complexity" evidence="1">
    <location>
        <begin position="65"/>
        <end position="75"/>
    </location>
</feature>
<dbReference type="Proteomes" id="UP001221413">
    <property type="component" value="Unassembled WGS sequence"/>
</dbReference>
<reference evidence="2" key="1">
    <citation type="submission" date="2023-01" db="EMBL/GenBank/DDBJ databases">
        <title>The chitinases involved in constricting ring structure development in the nematode-trapping fungus Drechslerella dactyloides.</title>
        <authorList>
            <person name="Wang R."/>
            <person name="Zhang L."/>
            <person name="Tang P."/>
            <person name="Li S."/>
            <person name="Liang L."/>
        </authorList>
    </citation>
    <scope>NUCLEOTIDE SEQUENCE</scope>
    <source>
        <strain evidence="2">YMF1.00031</strain>
    </source>
</reference>
<feature type="region of interest" description="Disordered" evidence="1">
    <location>
        <begin position="123"/>
        <end position="229"/>
    </location>
</feature>
<gene>
    <name evidence="2" type="ORF">Dda_0146</name>
</gene>
<evidence type="ECO:0000256" key="1">
    <source>
        <dbReference type="SAM" id="MobiDB-lite"/>
    </source>
</evidence>